<dbReference type="AlphaFoldDB" id="A0A562ICE6"/>
<dbReference type="Pfam" id="PF13671">
    <property type="entry name" value="AAA_33"/>
    <property type="match status" value="1"/>
</dbReference>
<reference evidence="1 2" key="1">
    <citation type="submission" date="2019-07" db="EMBL/GenBank/DDBJ databases">
        <title>R&amp;d 2014.</title>
        <authorList>
            <person name="Klenk H.-P."/>
        </authorList>
    </citation>
    <scope>NUCLEOTIDE SEQUENCE [LARGE SCALE GENOMIC DNA]</scope>
    <source>
        <strain evidence="1 2">DSM 43868</strain>
    </source>
</reference>
<organism evidence="1 2">
    <name type="scientific">Micromonospora olivasterospora</name>
    <dbReference type="NCBI Taxonomy" id="1880"/>
    <lineage>
        <taxon>Bacteria</taxon>
        <taxon>Bacillati</taxon>
        <taxon>Actinomycetota</taxon>
        <taxon>Actinomycetes</taxon>
        <taxon>Micromonosporales</taxon>
        <taxon>Micromonosporaceae</taxon>
        <taxon>Micromonospora</taxon>
    </lineage>
</organism>
<keyword evidence="2" id="KW-1185">Reference proteome</keyword>
<gene>
    <name evidence="1" type="ORF">JD77_03521</name>
</gene>
<protein>
    <submittedName>
        <fullName evidence="1">AAA domain-containing protein</fullName>
    </submittedName>
</protein>
<evidence type="ECO:0000313" key="1">
    <source>
        <dbReference type="EMBL" id="TWH68526.1"/>
    </source>
</evidence>
<sequence>MVTDAVLTGSPDTILVCIRGNSGSGKSSIARELRRRHGRGCALVEQDYLRRILLRERDKPGGAAPALIGQTVRFALDHGYHVVLEGIMHTSRYRPMLAALRDGHRGRSLFCYLDVSLPETLRRHLTRPQASEFTAEHMSGWYAAHDVLGWPDELVLPETTTLQDAVGTIAAASGLPQTGRDDDVVPIVPNAAGSRAGSALLGCVVEWAVAGVASAGHDDEQLL</sequence>
<comment type="caution">
    <text evidence="1">The sequence shown here is derived from an EMBL/GenBank/DDBJ whole genome shotgun (WGS) entry which is preliminary data.</text>
</comment>
<evidence type="ECO:0000313" key="2">
    <source>
        <dbReference type="Proteomes" id="UP000319825"/>
    </source>
</evidence>
<dbReference type="NCBIfam" id="NF005252">
    <property type="entry name" value="PRK06762.1-3"/>
    <property type="match status" value="1"/>
</dbReference>
<dbReference type="Gene3D" id="3.40.50.300">
    <property type="entry name" value="P-loop containing nucleotide triphosphate hydrolases"/>
    <property type="match status" value="1"/>
</dbReference>
<accession>A0A562ICE6</accession>
<dbReference type="Proteomes" id="UP000319825">
    <property type="component" value="Unassembled WGS sequence"/>
</dbReference>
<dbReference type="InterPro" id="IPR027417">
    <property type="entry name" value="P-loop_NTPase"/>
</dbReference>
<dbReference type="SUPFAM" id="SSF52540">
    <property type="entry name" value="P-loop containing nucleoside triphosphate hydrolases"/>
    <property type="match status" value="1"/>
</dbReference>
<dbReference type="EMBL" id="VLKE01000001">
    <property type="protein sequence ID" value="TWH68526.1"/>
    <property type="molecule type" value="Genomic_DNA"/>
</dbReference>
<proteinExistence type="predicted"/>
<name>A0A562ICE6_MICOL</name>